<protein>
    <submittedName>
        <fullName evidence="3">CRISPR/Cas system CSM-associated protein Csm3 (Group 7 of RAMP superfamily)</fullName>
    </submittedName>
</protein>
<evidence type="ECO:0000313" key="3">
    <source>
        <dbReference type="EMBL" id="PWK16968.1"/>
    </source>
</evidence>
<dbReference type="PANTHER" id="PTHR35579:SF3">
    <property type="entry name" value="CRISPR SYSTEM CMS ENDORIBONUCLEASE CSM3"/>
    <property type="match status" value="1"/>
</dbReference>
<dbReference type="PANTHER" id="PTHR35579">
    <property type="entry name" value="CRISPR SYSTEM CMS ENDORIBONUCLEASE CSM3"/>
    <property type="match status" value="1"/>
</dbReference>
<reference evidence="3 4" key="1">
    <citation type="submission" date="2018-05" db="EMBL/GenBank/DDBJ databases">
        <title>Genomic Encyclopedia of Archaeal and Bacterial Type Strains, Phase II (KMG-II): from individual species to whole genera.</title>
        <authorList>
            <person name="Goeker M."/>
        </authorList>
    </citation>
    <scope>NUCLEOTIDE SEQUENCE [LARGE SCALE GENOMIC DNA]</scope>
    <source>
        <strain evidence="3 4">DSM 22214</strain>
    </source>
</reference>
<sequence length="461" mass="51579">MKNKMAFTHRYIARIVLEAETGLFVGSGEASLLKDALVQKDIHGLPMIQGTSLTGVLRHALEDNDPEKSTIWKEIFGYQQGNIGLGSRLKISSAYMLINENKVVEGLTAQIPENKDGTIVSKYTNLPSRQHVRINDRGVAVNNGLFDNEIVYKGTRFIFELELKGTKQDEKHWDAILANLSSPLFRIGQGTRNGYGKLNIHSLEQRVYDLNDSSDFEAYLNFDPSFNHKNEGFTSKERKSDDSTLTEYKLILKPDSFFIFSEGFGDNEADNKPVTEEIAVYKNSTIEFEEQTLIPASSIKGALSHRTAFHYNKIEKQFIDEDKGAKGKSNDAVKALFGYEAEGKEGQRGNVILNDFYFTKSQVNSDKIFNHVAIDRFTGGALDGALFSEKVSTLAEEIAFEVTVYLDYNQDDTIQKAFEETLKDVCKGLLPLGGMTTKGHGIFTGKVLKGTQTIFDYESNN</sequence>
<proteinExistence type="predicted"/>
<evidence type="ECO:0000313" key="4">
    <source>
        <dbReference type="Proteomes" id="UP000245489"/>
    </source>
</evidence>
<dbReference type="OrthoDB" id="1063910at2"/>
<keyword evidence="4" id="KW-1185">Reference proteome</keyword>
<evidence type="ECO:0000256" key="1">
    <source>
        <dbReference type="ARBA" id="ARBA00023118"/>
    </source>
</evidence>
<organism evidence="3 4">
    <name type="scientific">Arcicella aurantiaca</name>
    <dbReference type="NCBI Taxonomy" id="591202"/>
    <lineage>
        <taxon>Bacteria</taxon>
        <taxon>Pseudomonadati</taxon>
        <taxon>Bacteroidota</taxon>
        <taxon>Cytophagia</taxon>
        <taxon>Cytophagales</taxon>
        <taxon>Flectobacillaceae</taxon>
        <taxon>Arcicella</taxon>
    </lineage>
</organism>
<accession>A0A316DH55</accession>
<dbReference type="InterPro" id="IPR052216">
    <property type="entry name" value="CRISPR_Csm3_endoribonuclease"/>
</dbReference>
<dbReference type="RefSeq" id="WP_109745272.1">
    <property type="nucleotide sequence ID" value="NZ_QGGO01000040.1"/>
</dbReference>
<dbReference type="Pfam" id="PF03787">
    <property type="entry name" value="RAMPs"/>
    <property type="match status" value="2"/>
</dbReference>
<dbReference type="InterPro" id="IPR005537">
    <property type="entry name" value="RAMP_III_fam"/>
</dbReference>
<dbReference type="AlphaFoldDB" id="A0A316DH55"/>
<name>A0A316DH55_9BACT</name>
<dbReference type="EMBL" id="QGGO01000040">
    <property type="protein sequence ID" value="PWK16968.1"/>
    <property type="molecule type" value="Genomic_DNA"/>
</dbReference>
<dbReference type="CDD" id="cd09726">
    <property type="entry name" value="RAMP_I_III"/>
    <property type="match status" value="2"/>
</dbReference>
<feature type="domain" description="CRISPR type III-associated protein" evidence="2">
    <location>
        <begin position="294"/>
        <end position="443"/>
    </location>
</feature>
<evidence type="ECO:0000259" key="2">
    <source>
        <dbReference type="Pfam" id="PF03787"/>
    </source>
</evidence>
<dbReference type="Proteomes" id="UP000245489">
    <property type="component" value="Unassembled WGS sequence"/>
</dbReference>
<dbReference type="GO" id="GO:0051607">
    <property type="term" value="P:defense response to virus"/>
    <property type="evidence" value="ECO:0007669"/>
    <property type="project" value="UniProtKB-KW"/>
</dbReference>
<keyword evidence="1" id="KW-0051">Antiviral defense</keyword>
<comment type="caution">
    <text evidence="3">The sequence shown here is derived from an EMBL/GenBank/DDBJ whole genome shotgun (WGS) entry which is preliminary data.</text>
</comment>
<feature type="domain" description="CRISPR type III-associated protein" evidence="2">
    <location>
        <begin position="17"/>
        <end position="198"/>
    </location>
</feature>
<gene>
    <name evidence="3" type="ORF">LV89_04626</name>
</gene>